<dbReference type="PANTHER" id="PTHR30183:SF8">
    <property type="entry name" value="MOLYBDENUM TRANSPORT SYSTEM PERMEASE"/>
    <property type="match status" value="1"/>
</dbReference>
<keyword evidence="7 10" id="KW-0812">Transmembrane</keyword>
<evidence type="ECO:0000256" key="9">
    <source>
        <dbReference type="ARBA" id="ARBA00023136"/>
    </source>
</evidence>
<proteinExistence type="inferred from homology"/>
<evidence type="ECO:0000313" key="14">
    <source>
        <dbReference type="Proteomes" id="UP000614424"/>
    </source>
</evidence>
<reference evidence="13 14" key="1">
    <citation type="submission" date="2020-08" db="EMBL/GenBank/DDBJ databases">
        <title>Bridging the membrane lipid divide: bacteria of the FCB group superphylum have the potential to synthesize archaeal ether lipids.</title>
        <authorList>
            <person name="Villanueva L."/>
            <person name="Von Meijenfeldt F.A.B."/>
            <person name="Westbye A.B."/>
            <person name="Yadav S."/>
            <person name="Hopmans E.C."/>
            <person name="Dutilh B.E."/>
            <person name="Sinninghe Damste J.S."/>
        </authorList>
    </citation>
    <scope>NUCLEOTIDE SEQUENCE [LARGE SCALE GENOMIC DNA]</scope>
    <source>
        <strain evidence="13">NIOZ-UU47</strain>
    </source>
</reference>
<evidence type="ECO:0000256" key="6">
    <source>
        <dbReference type="ARBA" id="ARBA00022505"/>
    </source>
</evidence>
<organism evidence="13 14">
    <name type="scientific">Candidatus Desulfobia pelagia</name>
    <dbReference type="NCBI Taxonomy" id="2841692"/>
    <lineage>
        <taxon>Bacteria</taxon>
        <taxon>Pseudomonadati</taxon>
        <taxon>Thermodesulfobacteriota</taxon>
        <taxon>Desulfobulbia</taxon>
        <taxon>Desulfobulbales</taxon>
        <taxon>Desulfobulbaceae</taxon>
        <taxon>Candidatus Desulfobia</taxon>
    </lineage>
</organism>
<dbReference type="CDD" id="cd06261">
    <property type="entry name" value="TM_PBP2"/>
    <property type="match status" value="1"/>
</dbReference>
<dbReference type="SUPFAM" id="SSF161098">
    <property type="entry name" value="MetI-like"/>
    <property type="match status" value="1"/>
</dbReference>
<keyword evidence="9 10" id="KW-0472">Membrane</keyword>
<feature type="transmembrane region" description="Helical" evidence="10">
    <location>
        <begin position="192"/>
        <end position="212"/>
    </location>
</feature>
<dbReference type="Pfam" id="PF00528">
    <property type="entry name" value="BPD_transp_1"/>
    <property type="match status" value="1"/>
</dbReference>
<evidence type="ECO:0000256" key="2">
    <source>
        <dbReference type="ARBA" id="ARBA00004651"/>
    </source>
</evidence>
<dbReference type="GO" id="GO:0015098">
    <property type="term" value="F:molybdate ion transmembrane transporter activity"/>
    <property type="evidence" value="ECO:0007669"/>
    <property type="project" value="UniProtKB-UniRule"/>
</dbReference>
<feature type="transmembrane region" description="Helical" evidence="10">
    <location>
        <begin position="12"/>
        <end position="33"/>
    </location>
</feature>
<feature type="transmembrane region" description="Helical" evidence="10">
    <location>
        <begin position="158"/>
        <end position="180"/>
    </location>
</feature>
<comment type="similarity">
    <text evidence="3 11">Belongs to the binding-protein-dependent transport system permease family. CysTW subfamily.</text>
</comment>
<dbReference type="Proteomes" id="UP000614424">
    <property type="component" value="Unassembled WGS sequence"/>
</dbReference>
<gene>
    <name evidence="13" type="primary">modB</name>
    <name evidence="13" type="ORF">H8E41_12985</name>
</gene>
<comment type="subcellular location">
    <subcellularLocation>
        <location evidence="2 10">Cell membrane</location>
        <topology evidence="2 10">Multi-pass membrane protein</topology>
    </subcellularLocation>
</comment>
<dbReference type="InterPro" id="IPR000515">
    <property type="entry name" value="MetI-like"/>
</dbReference>
<protein>
    <recommendedName>
        <fullName evidence="11">Molybdenum transport system permease</fullName>
    </recommendedName>
</protein>
<dbReference type="InterPro" id="IPR035906">
    <property type="entry name" value="MetI-like_sf"/>
</dbReference>
<dbReference type="InterPro" id="IPR011867">
    <property type="entry name" value="ModB_ABC"/>
</dbReference>
<dbReference type="PANTHER" id="PTHR30183">
    <property type="entry name" value="MOLYBDENUM TRANSPORT SYSTEM PERMEASE PROTEIN MODB"/>
    <property type="match status" value="1"/>
</dbReference>
<accession>A0A8J6NGC9</accession>
<feature type="transmembrane region" description="Helical" evidence="10">
    <location>
        <begin position="122"/>
        <end position="152"/>
    </location>
</feature>
<evidence type="ECO:0000313" key="13">
    <source>
        <dbReference type="EMBL" id="MBC8318812.1"/>
    </source>
</evidence>
<evidence type="ECO:0000256" key="8">
    <source>
        <dbReference type="ARBA" id="ARBA00022989"/>
    </source>
</evidence>
<comment type="caution">
    <text evidence="13">The sequence shown here is derived from an EMBL/GenBank/DDBJ whole genome shotgun (WGS) entry which is preliminary data.</text>
</comment>
<evidence type="ECO:0000259" key="12">
    <source>
        <dbReference type="PROSITE" id="PS50928"/>
    </source>
</evidence>
<comment type="function">
    <text evidence="1 11">Part of the binding-protein-dependent transport system for molybdenum; probably responsible for the translocation of the substrate across the membrane.</text>
</comment>
<evidence type="ECO:0000256" key="11">
    <source>
        <dbReference type="RuleBase" id="RU365097"/>
    </source>
</evidence>
<keyword evidence="6 11" id="KW-0500">Molybdenum</keyword>
<evidence type="ECO:0000256" key="7">
    <source>
        <dbReference type="ARBA" id="ARBA00022692"/>
    </source>
</evidence>
<keyword evidence="8 10" id="KW-1133">Transmembrane helix</keyword>
<name>A0A8J6NGC9_9BACT</name>
<dbReference type="NCBIfam" id="TIGR02141">
    <property type="entry name" value="modB_ABC"/>
    <property type="match status" value="1"/>
</dbReference>
<dbReference type="EMBL" id="JACNJZ010000188">
    <property type="protein sequence ID" value="MBC8318812.1"/>
    <property type="molecule type" value="Genomic_DNA"/>
</dbReference>
<feature type="transmembrane region" description="Helical" evidence="10">
    <location>
        <begin position="83"/>
        <end position="102"/>
    </location>
</feature>
<evidence type="ECO:0000256" key="3">
    <source>
        <dbReference type="ARBA" id="ARBA00007069"/>
    </source>
</evidence>
<evidence type="ECO:0000256" key="1">
    <source>
        <dbReference type="ARBA" id="ARBA00002949"/>
    </source>
</evidence>
<feature type="domain" description="ABC transmembrane type-1" evidence="12">
    <location>
        <begin position="6"/>
        <end position="209"/>
    </location>
</feature>
<evidence type="ECO:0000256" key="10">
    <source>
        <dbReference type="RuleBase" id="RU363032"/>
    </source>
</evidence>
<keyword evidence="5 11" id="KW-1003">Cell membrane</keyword>
<dbReference type="PROSITE" id="PS50928">
    <property type="entry name" value="ABC_TM1"/>
    <property type="match status" value="1"/>
</dbReference>
<dbReference type="AlphaFoldDB" id="A0A8J6NGC9"/>
<keyword evidence="4 10" id="KW-0813">Transport</keyword>
<evidence type="ECO:0000256" key="4">
    <source>
        <dbReference type="ARBA" id="ARBA00022448"/>
    </source>
</evidence>
<evidence type="ECO:0000256" key="5">
    <source>
        <dbReference type="ARBA" id="ARBA00022475"/>
    </source>
</evidence>
<feature type="transmembrane region" description="Helical" evidence="10">
    <location>
        <begin position="40"/>
        <end position="63"/>
    </location>
</feature>
<dbReference type="Gene3D" id="1.10.3720.10">
    <property type="entry name" value="MetI-like"/>
    <property type="match status" value="1"/>
</dbReference>
<dbReference type="GO" id="GO:0005886">
    <property type="term" value="C:plasma membrane"/>
    <property type="evidence" value="ECO:0007669"/>
    <property type="project" value="UniProtKB-SubCell"/>
</dbReference>
<sequence>MDLTPLYLSAKLSMISTALLLVLALPLCCLLVFGRFRGKFLLDALVSLPLVLPPTVLGFYLLIIMGPQGIGTLWEKATGWQLVFSFAGIVIAAMVHSLPFAVQPLKASFEKIDTRLLEMSEVLGCSPVATFFRVIIPNSLNGIAASAILTFAHTMGEFGVILMIGGSIPGSTKVASVAIYEHVESMQYSEAAILSLFLVGASYAMLLVINYLNQRTHYGT</sequence>